<comment type="pathway">
    <text evidence="2">Cofactor biosynthesis; ubiquinone biosynthesis.</text>
</comment>
<dbReference type="Pfam" id="PF01266">
    <property type="entry name" value="DAO"/>
    <property type="match status" value="1"/>
</dbReference>
<reference evidence="11 12" key="1">
    <citation type="submission" date="2017-08" db="EMBL/GenBank/DDBJ databases">
        <title>Fine stratification of microbial communities through a metagenomic profile of the photic zone.</title>
        <authorList>
            <person name="Haro-Moreno J.M."/>
            <person name="Lopez-Perez M."/>
            <person name="De La Torre J."/>
            <person name="Picazo A."/>
            <person name="Camacho A."/>
            <person name="Rodriguez-Valera F."/>
        </authorList>
    </citation>
    <scope>NUCLEOTIDE SEQUENCE [LARGE SCALE GENOMIC DNA]</scope>
    <source>
        <strain evidence="11">MED-G24</strain>
    </source>
</reference>
<comment type="caution">
    <text evidence="11">The sequence shown here is derived from an EMBL/GenBank/DDBJ whole genome shotgun (WGS) entry which is preliminary data.</text>
</comment>
<evidence type="ECO:0000313" key="12">
    <source>
        <dbReference type="Proteomes" id="UP000219327"/>
    </source>
</evidence>
<feature type="domain" description="FAD dependent oxidoreductase" evidence="9">
    <location>
        <begin position="11"/>
        <end position="43"/>
    </location>
</feature>
<dbReference type="InterPro" id="IPR051205">
    <property type="entry name" value="UbiH/COQ6_monooxygenase"/>
</dbReference>
<evidence type="ECO:0000256" key="6">
    <source>
        <dbReference type="ARBA" id="ARBA00023002"/>
    </source>
</evidence>
<dbReference type="GO" id="GO:0016705">
    <property type="term" value="F:oxidoreductase activity, acting on paired donors, with incorporation or reduction of molecular oxygen"/>
    <property type="evidence" value="ECO:0007669"/>
    <property type="project" value="InterPro"/>
</dbReference>
<protein>
    <recommendedName>
        <fullName evidence="13">FAD-binding domain-containing protein</fullName>
    </recommendedName>
</protein>
<evidence type="ECO:0000256" key="1">
    <source>
        <dbReference type="ARBA" id="ARBA00001974"/>
    </source>
</evidence>
<keyword evidence="4" id="KW-0285">Flavoprotein</keyword>
<organism evidence="11 12">
    <name type="scientific">OM182 bacterium MED-G24</name>
    <dbReference type="NCBI Taxonomy" id="1986255"/>
    <lineage>
        <taxon>Bacteria</taxon>
        <taxon>Pseudomonadati</taxon>
        <taxon>Pseudomonadota</taxon>
        <taxon>Gammaproteobacteria</taxon>
        <taxon>OMG group</taxon>
        <taxon>OM182 clade</taxon>
    </lineage>
</organism>
<dbReference type="InterPro" id="IPR018168">
    <property type="entry name" value="Ubi_Hdrlase_CS"/>
</dbReference>
<dbReference type="GO" id="GO:0004497">
    <property type="term" value="F:monooxygenase activity"/>
    <property type="evidence" value="ECO:0007669"/>
    <property type="project" value="UniProtKB-KW"/>
</dbReference>
<evidence type="ECO:0000256" key="4">
    <source>
        <dbReference type="ARBA" id="ARBA00022630"/>
    </source>
</evidence>
<dbReference type="PROSITE" id="PS01304">
    <property type="entry name" value="UBIH"/>
    <property type="match status" value="1"/>
</dbReference>
<dbReference type="Pfam" id="PF01494">
    <property type="entry name" value="FAD_binding_3"/>
    <property type="match status" value="1"/>
</dbReference>
<dbReference type="Gene3D" id="3.50.50.60">
    <property type="entry name" value="FAD/NAD(P)-binding domain"/>
    <property type="match status" value="2"/>
</dbReference>
<dbReference type="UniPathway" id="UPA00232"/>
<evidence type="ECO:0000259" key="10">
    <source>
        <dbReference type="Pfam" id="PF01494"/>
    </source>
</evidence>
<dbReference type="EMBL" id="NTKD01000001">
    <property type="protein sequence ID" value="PDH42203.1"/>
    <property type="molecule type" value="Genomic_DNA"/>
</dbReference>
<keyword evidence="7" id="KW-0503">Monooxygenase</keyword>
<evidence type="ECO:0000256" key="2">
    <source>
        <dbReference type="ARBA" id="ARBA00004749"/>
    </source>
</evidence>
<evidence type="ECO:0000256" key="5">
    <source>
        <dbReference type="ARBA" id="ARBA00022827"/>
    </source>
</evidence>
<keyword evidence="6" id="KW-0560">Oxidoreductase</keyword>
<keyword evidence="5" id="KW-0274">FAD</keyword>
<evidence type="ECO:0000256" key="8">
    <source>
        <dbReference type="SAM" id="Phobius"/>
    </source>
</evidence>
<dbReference type="SUPFAM" id="SSF51905">
    <property type="entry name" value="FAD/NAD(P)-binding domain"/>
    <property type="match status" value="1"/>
</dbReference>
<dbReference type="GO" id="GO:0071949">
    <property type="term" value="F:FAD binding"/>
    <property type="evidence" value="ECO:0007669"/>
    <property type="project" value="InterPro"/>
</dbReference>
<evidence type="ECO:0008006" key="13">
    <source>
        <dbReference type="Google" id="ProtNLM"/>
    </source>
</evidence>
<feature type="domain" description="FAD-binding" evidence="10">
    <location>
        <begin position="134"/>
        <end position="358"/>
    </location>
</feature>
<dbReference type="PANTHER" id="PTHR43876:SF7">
    <property type="entry name" value="UBIQUINONE BIOSYNTHESIS MONOOXYGENASE COQ6, MITOCHONDRIAL"/>
    <property type="match status" value="1"/>
</dbReference>
<dbReference type="PRINTS" id="PR00420">
    <property type="entry name" value="RNGMNOXGNASE"/>
</dbReference>
<dbReference type="Proteomes" id="UP000219327">
    <property type="component" value="Unassembled WGS sequence"/>
</dbReference>
<evidence type="ECO:0000256" key="3">
    <source>
        <dbReference type="ARBA" id="ARBA00005349"/>
    </source>
</evidence>
<dbReference type="InterPro" id="IPR010971">
    <property type="entry name" value="UbiH/COQ6"/>
</dbReference>
<sequence>MIEAMESTETDVLIVGAGLTGCTLALALANTSLDVMVLERGRPIRPPALNDPVCAGAALTGVVPGRIIALNRQSLEALARIGVPSESYPHFPFHRICAVDGCGSGRFSVAASELGLDTLGSIVHADAPVAAMQAQLRDASSVEIRFEAEVSSLDDAAESTSVTLSDGSCVDAKLVVAADGGQSTVRTMAGIQQLGWTYSQQAIVCNAQCALPHGCDASQVFLDTGPVALLPLSSGDQSLVSVVWSHNDADALCALTDDEFCAALTEATEARYGEVIAVTPRLSFPLLQHQALGYVRKHLVLLGDAAHTIHPLAGQGANLGIADALTLAQELGTCRYSGQLPGDIRLLRGYERRRMPINVGVAALMEGFYRLFGSSHILPLWIRSRGMSELARVAGIRKLIGQLATGTWSFDQDELVRLRGDNLHSQDESDV</sequence>
<name>A0A2A5X115_9GAMM</name>
<evidence type="ECO:0000313" key="11">
    <source>
        <dbReference type="EMBL" id="PDH42203.1"/>
    </source>
</evidence>
<evidence type="ECO:0000256" key="7">
    <source>
        <dbReference type="ARBA" id="ARBA00023033"/>
    </source>
</evidence>
<feature type="transmembrane region" description="Helical" evidence="8">
    <location>
        <begin position="12"/>
        <end position="33"/>
    </location>
</feature>
<dbReference type="InterPro" id="IPR036188">
    <property type="entry name" value="FAD/NAD-bd_sf"/>
</dbReference>
<accession>A0A2A5X115</accession>
<keyword evidence="8" id="KW-0472">Membrane</keyword>
<evidence type="ECO:0000259" key="9">
    <source>
        <dbReference type="Pfam" id="PF01266"/>
    </source>
</evidence>
<keyword evidence="8" id="KW-1133">Transmembrane helix</keyword>
<dbReference type="NCBIfam" id="TIGR01988">
    <property type="entry name" value="Ubi-OHases"/>
    <property type="match status" value="1"/>
</dbReference>
<dbReference type="GO" id="GO:0006744">
    <property type="term" value="P:ubiquinone biosynthetic process"/>
    <property type="evidence" value="ECO:0007669"/>
    <property type="project" value="UniProtKB-UniPathway"/>
</dbReference>
<dbReference type="AlphaFoldDB" id="A0A2A5X115"/>
<keyword evidence="8" id="KW-0812">Transmembrane</keyword>
<dbReference type="InterPro" id="IPR002938">
    <property type="entry name" value="FAD-bd"/>
</dbReference>
<gene>
    <name evidence="11" type="ORF">CNE99_00375</name>
</gene>
<comment type="cofactor">
    <cofactor evidence="1">
        <name>FAD</name>
        <dbReference type="ChEBI" id="CHEBI:57692"/>
    </cofactor>
</comment>
<comment type="similarity">
    <text evidence="3">Belongs to the UbiH/COQ6 family.</text>
</comment>
<proteinExistence type="inferred from homology"/>
<dbReference type="PANTHER" id="PTHR43876">
    <property type="entry name" value="UBIQUINONE BIOSYNTHESIS MONOOXYGENASE COQ6, MITOCHONDRIAL"/>
    <property type="match status" value="1"/>
</dbReference>
<dbReference type="InterPro" id="IPR006076">
    <property type="entry name" value="FAD-dep_OxRdtase"/>
</dbReference>